<dbReference type="GO" id="GO:0016787">
    <property type="term" value="F:hydrolase activity"/>
    <property type="evidence" value="ECO:0007669"/>
    <property type="project" value="UniProtKB-KW"/>
</dbReference>
<sequence length="230" mass="24417">MIDLSLISPELAGRLTFRPAPPTLAPLGPGQHSLGLSDKRDAILHVPEGLEPGADVPLMVLFHGAGGGAGIMLPQFEAMAEARKFLILAPQSMFPTWDLVIGGNGPDRERLDAALSIVGRHFALRPGRIAFAGWSDGCSYALSIGLTNGAFVSHVMAMSGGFMSVTSPQGEPKVFVAHGRNDEQLPVARAGRGKVAELREAGYDVTYLEHDGIHKLTPDVAEAAVRFFLD</sequence>
<dbReference type="EMBL" id="MCRJ01000142">
    <property type="protein sequence ID" value="ODN68706.1"/>
    <property type="molecule type" value="Genomic_DNA"/>
</dbReference>
<dbReference type="AlphaFoldDB" id="A0A1E3GYS5"/>
<evidence type="ECO:0000256" key="1">
    <source>
        <dbReference type="ARBA" id="ARBA00022729"/>
    </source>
</evidence>
<dbReference type="PANTHER" id="PTHR43037">
    <property type="entry name" value="UNNAMED PRODUCT-RELATED"/>
    <property type="match status" value="1"/>
</dbReference>
<evidence type="ECO:0000313" key="3">
    <source>
        <dbReference type="EMBL" id="ODN68706.1"/>
    </source>
</evidence>
<dbReference type="SUPFAM" id="SSF53474">
    <property type="entry name" value="alpha/beta-Hydrolases"/>
    <property type="match status" value="1"/>
</dbReference>
<dbReference type="PATRIC" id="fig|1439726.3.peg.4212"/>
<keyword evidence="2 3" id="KW-0378">Hydrolase</keyword>
<evidence type="ECO:0000256" key="2">
    <source>
        <dbReference type="ARBA" id="ARBA00022801"/>
    </source>
</evidence>
<keyword evidence="4" id="KW-1185">Reference proteome</keyword>
<organism evidence="3 4">
    <name type="scientific">Methylobrevis pamukkalensis</name>
    <dbReference type="NCBI Taxonomy" id="1439726"/>
    <lineage>
        <taxon>Bacteria</taxon>
        <taxon>Pseudomonadati</taxon>
        <taxon>Pseudomonadota</taxon>
        <taxon>Alphaproteobacteria</taxon>
        <taxon>Hyphomicrobiales</taxon>
        <taxon>Pleomorphomonadaceae</taxon>
        <taxon>Methylobrevis</taxon>
    </lineage>
</organism>
<name>A0A1E3GYS5_9HYPH</name>
<keyword evidence="1" id="KW-0732">Signal</keyword>
<comment type="caution">
    <text evidence="3">The sequence shown here is derived from an EMBL/GenBank/DDBJ whole genome shotgun (WGS) entry which is preliminary data.</text>
</comment>
<protein>
    <submittedName>
        <fullName evidence="3">Putative hydrolase</fullName>
    </submittedName>
</protein>
<reference evidence="3 4" key="1">
    <citation type="submission" date="2016-07" db="EMBL/GenBank/DDBJ databases">
        <title>Draft Genome Sequence of Methylobrevis pamukkalensis PK2.</title>
        <authorList>
            <person name="Vasilenko O.V."/>
            <person name="Doronina N.V."/>
            <person name="Shmareva M.N."/>
            <person name="Tarlachkov S.V."/>
            <person name="Mustakhimov I."/>
            <person name="Trotsenko Y.A."/>
        </authorList>
    </citation>
    <scope>NUCLEOTIDE SEQUENCE [LARGE SCALE GENOMIC DNA]</scope>
    <source>
        <strain evidence="3 4">PK2</strain>
    </source>
</reference>
<dbReference type="RefSeq" id="WP_210183383.1">
    <property type="nucleotide sequence ID" value="NZ_MCRJ01000142.1"/>
</dbReference>
<dbReference type="InterPro" id="IPR029058">
    <property type="entry name" value="AB_hydrolase_fold"/>
</dbReference>
<gene>
    <name evidence="3" type="ORF">A6302_03989</name>
</gene>
<evidence type="ECO:0000313" key="4">
    <source>
        <dbReference type="Proteomes" id="UP000094622"/>
    </source>
</evidence>
<dbReference type="PANTHER" id="PTHR43037:SF5">
    <property type="entry name" value="FERULOYL ESTERASE"/>
    <property type="match status" value="1"/>
</dbReference>
<proteinExistence type="predicted"/>
<dbReference type="InterPro" id="IPR050955">
    <property type="entry name" value="Plant_Biomass_Hydrol_Est"/>
</dbReference>
<dbReference type="Proteomes" id="UP000094622">
    <property type="component" value="Unassembled WGS sequence"/>
</dbReference>
<dbReference type="Gene3D" id="3.40.50.1820">
    <property type="entry name" value="alpha/beta hydrolase"/>
    <property type="match status" value="1"/>
</dbReference>
<accession>A0A1E3GYS5</accession>